<evidence type="ECO:0000256" key="3">
    <source>
        <dbReference type="ARBA" id="ARBA00022448"/>
    </source>
</evidence>
<proteinExistence type="inferred from homology"/>
<dbReference type="InterPro" id="IPR051313">
    <property type="entry name" value="Bact_iron-sidero_bind"/>
</dbReference>
<dbReference type="InterPro" id="IPR033870">
    <property type="entry name" value="FatB"/>
</dbReference>
<organism evidence="8 9">
    <name type="scientific">Brevibacillus invocatus</name>
    <dbReference type="NCBI Taxonomy" id="173959"/>
    <lineage>
        <taxon>Bacteria</taxon>
        <taxon>Bacillati</taxon>
        <taxon>Bacillota</taxon>
        <taxon>Bacilli</taxon>
        <taxon>Bacillales</taxon>
        <taxon>Paenibacillaceae</taxon>
        <taxon>Brevibacillus</taxon>
    </lineage>
</organism>
<evidence type="ECO:0000256" key="6">
    <source>
        <dbReference type="SAM" id="SignalP"/>
    </source>
</evidence>
<accession>A0A3M8CJH6</accession>
<dbReference type="CDD" id="cd01140">
    <property type="entry name" value="FatB"/>
    <property type="match status" value="1"/>
</dbReference>
<evidence type="ECO:0000256" key="1">
    <source>
        <dbReference type="ARBA" id="ARBA00004196"/>
    </source>
</evidence>
<comment type="similarity">
    <text evidence="2">Belongs to the bacterial solute-binding protein 8 family.</text>
</comment>
<dbReference type="Proteomes" id="UP000282028">
    <property type="component" value="Unassembled WGS sequence"/>
</dbReference>
<feature type="domain" description="Fe/B12 periplasmic-binding" evidence="7">
    <location>
        <begin position="70"/>
        <end position="331"/>
    </location>
</feature>
<evidence type="ECO:0000256" key="2">
    <source>
        <dbReference type="ARBA" id="ARBA00008814"/>
    </source>
</evidence>
<evidence type="ECO:0000256" key="5">
    <source>
        <dbReference type="SAM" id="MobiDB-lite"/>
    </source>
</evidence>
<evidence type="ECO:0000259" key="7">
    <source>
        <dbReference type="PROSITE" id="PS50983"/>
    </source>
</evidence>
<keyword evidence="4 6" id="KW-0732">Signal</keyword>
<name>A0A3M8CJH6_9BACL</name>
<dbReference type="InterPro" id="IPR002491">
    <property type="entry name" value="ABC_transptr_periplasmic_BD"/>
</dbReference>
<dbReference type="AlphaFoldDB" id="A0A3M8CJH6"/>
<dbReference type="GO" id="GO:0030288">
    <property type="term" value="C:outer membrane-bounded periplasmic space"/>
    <property type="evidence" value="ECO:0007669"/>
    <property type="project" value="TreeGrafter"/>
</dbReference>
<dbReference type="EMBL" id="RHHR01000009">
    <property type="protein sequence ID" value="RNB75916.1"/>
    <property type="molecule type" value="Genomic_DNA"/>
</dbReference>
<sequence length="331" mass="35832">MKKKLSMLLMTGLLAVFTAACGSATTAPAPANNSEAPATSANATAPAVESEEITIKHKLGEAKLKKNSQTVVVFDFGVLDSLDKLGVEVTGVAQANIPPYLKKYEDAKYKNAGSLKEPDFEKINAMKPDVILISGRQQEAYEELNKIAPTIFLGVDTQNYMPSFTENMKTLGTIFGKEAEVDAELAKIDESIKQLKEKTSAAADKKALIVLTNEGKISAYGPGSRFGILHEVFGFAAADDKIEVTTHGQSVSNEYIMEKNPDYLFVVDRGVINEGAASTAKQLIENDLVKNTKAFKDGNIVYLDANYWYLSGGGLESTAQMANEVLNNVKW</sequence>
<keyword evidence="3" id="KW-0813">Transport</keyword>
<protein>
    <submittedName>
        <fullName evidence="8">Siderophore ABC transporter substrate-binding protein</fullName>
    </submittedName>
</protein>
<dbReference type="PANTHER" id="PTHR30532">
    <property type="entry name" value="IRON III DICITRATE-BINDING PERIPLASMIC PROTEIN"/>
    <property type="match status" value="1"/>
</dbReference>
<dbReference type="RefSeq" id="WP_122908072.1">
    <property type="nucleotide sequence ID" value="NZ_CBCSBE010000004.1"/>
</dbReference>
<gene>
    <name evidence="8" type="ORF">EDM52_05770</name>
</gene>
<dbReference type="PROSITE" id="PS50983">
    <property type="entry name" value="FE_B12_PBP"/>
    <property type="match status" value="1"/>
</dbReference>
<feature type="region of interest" description="Disordered" evidence="5">
    <location>
        <begin position="27"/>
        <end position="47"/>
    </location>
</feature>
<keyword evidence="9" id="KW-1185">Reference proteome</keyword>
<feature type="chain" id="PRO_5038391362" evidence="6">
    <location>
        <begin position="21"/>
        <end position="331"/>
    </location>
</feature>
<evidence type="ECO:0000313" key="9">
    <source>
        <dbReference type="Proteomes" id="UP000282028"/>
    </source>
</evidence>
<reference evidence="8 9" key="1">
    <citation type="submission" date="2018-10" db="EMBL/GenBank/DDBJ databases">
        <title>Phylogenomics of Brevibacillus.</title>
        <authorList>
            <person name="Dunlap C."/>
        </authorList>
    </citation>
    <scope>NUCLEOTIDE SEQUENCE [LARGE SCALE GENOMIC DNA]</scope>
    <source>
        <strain evidence="8 9">JCM 12215</strain>
    </source>
</reference>
<dbReference type="Gene3D" id="3.40.50.1980">
    <property type="entry name" value="Nitrogenase molybdenum iron protein domain"/>
    <property type="match status" value="2"/>
</dbReference>
<dbReference type="SUPFAM" id="SSF53807">
    <property type="entry name" value="Helical backbone' metal receptor"/>
    <property type="match status" value="1"/>
</dbReference>
<comment type="subcellular location">
    <subcellularLocation>
        <location evidence="1">Cell envelope</location>
    </subcellularLocation>
</comment>
<comment type="caution">
    <text evidence="8">The sequence shown here is derived from an EMBL/GenBank/DDBJ whole genome shotgun (WGS) entry which is preliminary data.</text>
</comment>
<dbReference type="PROSITE" id="PS51257">
    <property type="entry name" value="PROKAR_LIPOPROTEIN"/>
    <property type="match status" value="1"/>
</dbReference>
<evidence type="ECO:0000256" key="4">
    <source>
        <dbReference type="ARBA" id="ARBA00022729"/>
    </source>
</evidence>
<feature type="signal peptide" evidence="6">
    <location>
        <begin position="1"/>
        <end position="20"/>
    </location>
</feature>
<evidence type="ECO:0000313" key="8">
    <source>
        <dbReference type="EMBL" id="RNB75916.1"/>
    </source>
</evidence>
<dbReference type="OrthoDB" id="63946at2"/>
<dbReference type="PANTHER" id="PTHR30532:SF28">
    <property type="entry name" value="PETROBACTIN-BINDING PROTEIN YCLQ"/>
    <property type="match status" value="1"/>
</dbReference>
<dbReference type="Pfam" id="PF01497">
    <property type="entry name" value="Peripla_BP_2"/>
    <property type="match status" value="1"/>
</dbReference>
<dbReference type="GO" id="GO:1901678">
    <property type="term" value="P:iron coordination entity transport"/>
    <property type="evidence" value="ECO:0007669"/>
    <property type="project" value="UniProtKB-ARBA"/>
</dbReference>